<comment type="caution">
    <text evidence="1">The sequence shown here is derived from an EMBL/GenBank/DDBJ whole genome shotgun (WGS) entry which is preliminary data.</text>
</comment>
<reference evidence="1" key="1">
    <citation type="journal article" date="2014" name="Int. J. Syst. Evol. Microbiol.">
        <title>Complete genome sequence of Corynebacterium casei LMG S-19264T (=DSM 44701T), isolated from a smear-ripened cheese.</title>
        <authorList>
            <consortium name="US DOE Joint Genome Institute (JGI-PGF)"/>
            <person name="Walter F."/>
            <person name="Albersmeier A."/>
            <person name="Kalinowski J."/>
            <person name="Ruckert C."/>
        </authorList>
    </citation>
    <scope>NUCLEOTIDE SEQUENCE</scope>
    <source>
        <strain evidence="1">JCM 19831</strain>
    </source>
</reference>
<accession>A0A917TRA5</accession>
<organism evidence="1 2">
    <name type="scientific">Dactylosporangium sucinum</name>
    <dbReference type="NCBI Taxonomy" id="1424081"/>
    <lineage>
        <taxon>Bacteria</taxon>
        <taxon>Bacillati</taxon>
        <taxon>Actinomycetota</taxon>
        <taxon>Actinomycetes</taxon>
        <taxon>Micromonosporales</taxon>
        <taxon>Micromonosporaceae</taxon>
        <taxon>Dactylosporangium</taxon>
    </lineage>
</organism>
<gene>
    <name evidence="1" type="ORF">GCM10007977_038550</name>
</gene>
<evidence type="ECO:0000313" key="2">
    <source>
        <dbReference type="Proteomes" id="UP000642070"/>
    </source>
</evidence>
<dbReference type="Proteomes" id="UP000642070">
    <property type="component" value="Unassembled WGS sequence"/>
</dbReference>
<sequence>MEAVPGEIGPGVEPFLRVAYAQAPRKVVVSVDDRYGRAHDSTLSRSRRLLKPLPRRPQPLPQRARRPVRYARFAAVIRTVLIW</sequence>
<evidence type="ECO:0000313" key="1">
    <source>
        <dbReference type="EMBL" id="GGM33394.1"/>
    </source>
</evidence>
<proteinExistence type="predicted"/>
<reference evidence="1" key="2">
    <citation type="submission" date="2020-09" db="EMBL/GenBank/DDBJ databases">
        <authorList>
            <person name="Sun Q."/>
            <person name="Ohkuma M."/>
        </authorList>
    </citation>
    <scope>NUCLEOTIDE SEQUENCE</scope>
    <source>
        <strain evidence="1">JCM 19831</strain>
    </source>
</reference>
<name>A0A917TRA5_9ACTN</name>
<protein>
    <submittedName>
        <fullName evidence="1">Uncharacterized protein</fullName>
    </submittedName>
</protein>
<dbReference type="AlphaFoldDB" id="A0A917TRA5"/>
<dbReference type="EMBL" id="BMPI01000017">
    <property type="protein sequence ID" value="GGM33394.1"/>
    <property type="molecule type" value="Genomic_DNA"/>
</dbReference>
<keyword evidence="2" id="KW-1185">Reference proteome</keyword>